<proteinExistence type="predicted"/>
<evidence type="ECO:0000313" key="2">
    <source>
        <dbReference type="EMBL" id="MBB6166548.1"/>
    </source>
</evidence>
<dbReference type="RefSeq" id="WP_183331297.1">
    <property type="nucleotide sequence ID" value="NZ_BMHX01000001.1"/>
</dbReference>
<feature type="domain" description="PilZ" evidence="1">
    <location>
        <begin position="18"/>
        <end position="107"/>
    </location>
</feature>
<dbReference type="Pfam" id="PF07238">
    <property type="entry name" value="PilZ"/>
    <property type="match status" value="2"/>
</dbReference>
<accession>A0A841K1F4</accession>
<dbReference type="SUPFAM" id="SSF141371">
    <property type="entry name" value="PilZ domain-like"/>
    <property type="match status" value="1"/>
</dbReference>
<dbReference type="GO" id="GO:0035438">
    <property type="term" value="F:cyclic-di-GMP binding"/>
    <property type="evidence" value="ECO:0007669"/>
    <property type="project" value="InterPro"/>
</dbReference>
<dbReference type="InterPro" id="IPR009875">
    <property type="entry name" value="PilZ_domain"/>
</dbReference>
<sequence length="206" mass="22875">MARPISPTTVALYANQEDRRLYQRVQIKLVGRYMLPDKQEYPCQTIDMSPGGVSLVAPASGAIGDRVIIYLEQVGRLEGEITRHMDNGFAVRLSISPHKREKLATQLMWLAHRDELGLPEDRRHERIVPNKQLTTMTIAGGEPQMARIIDISRSGAAVSSSAAPPMGTLVTLGRTAGRVTRHFKGGFAVEFLTPLPERDFDETIEL</sequence>
<dbReference type="AlphaFoldDB" id="A0A841K1F4"/>
<gene>
    <name evidence="2" type="ORF">HNQ73_000156</name>
</gene>
<reference evidence="2 3" key="1">
    <citation type="submission" date="2020-08" db="EMBL/GenBank/DDBJ databases">
        <title>Genomic Encyclopedia of Type Strains, Phase IV (KMG-IV): sequencing the most valuable type-strain genomes for metagenomic binning, comparative biology and taxonomic classification.</title>
        <authorList>
            <person name="Goeker M."/>
        </authorList>
    </citation>
    <scope>NUCLEOTIDE SEQUENCE [LARGE SCALE GENOMIC DNA]</scope>
    <source>
        <strain evidence="2 3">DSM 101465</strain>
    </source>
</reference>
<feature type="domain" description="PilZ" evidence="1">
    <location>
        <begin position="121"/>
        <end position="201"/>
    </location>
</feature>
<dbReference type="Proteomes" id="UP000588017">
    <property type="component" value="Unassembled WGS sequence"/>
</dbReference>
<protein>
    <recommendedName>
        <fullName evidence="1">PilZ domain-containing protein</fullName>
    </recommendedName>
</protein>
<evidence type="ECO:0000313" key="3">
    <source>
        <dbReference type="Proteomes" id="UP000588017"/>
    </source>
</evidence>
<evidence type="ECO:0000259" key="1">
    <source>
        <dbReference type="Pfam" id="PF07238"/>
    </source>
</evidence>
<dbReference type="EMBL" id="JACHEH010000001">
    <property type="protein sequence ID" value="MBB6166548.1"/>
    <property type="molecule type" value="Genomic_DNA"/>
</dbReference>
<comment type="caution">
    <text evidence="2">The sequence shown here is derived from an EMBL/GenBank/DDBJ whole genome shotgun (WGS) entry which is preliminary data.</text>
</comment>
<dbReference type="Gene3D" id="2.40.10.220">
    <property type="entry name" value="predicted glycosyltransferase like domains"/>
    <property type="match status" value="1"/>
</dbReference>
<keyword evidence="3" id="KW-1185">Reference proteome</keyword>
<name>A0A841K1F4_9HYPH</name>
<organism evidence="2 3">
    <name type="scientific">Chelatococcus composti</name>
    <dbReference type="NCBI Taxonomy" id="1743235"/>
    <lineage>
        <taxon>Bacteria</taxon>
        <taxon>Pseudomonadati</taxon>
        <taxon>Pseudomonadota</taxon>
        <taxon>Alphaproteobacteria</taxon>
        <taxon>Hyphomicrobiales</taxon>
        <taxon>Chelatococcaceae</taxon>
        <taxon>Chelatococcus</taxon>
    </lineage>
</organism>